<dbReference type="Gene3D" id="3.40.30.10">
    <property type="entry name" value="Glutaredoxin"/>
    <property type="match status" value="1"/>
</dbReference>
<evidence type="ECO:0000256" key="1">
    <source>
        <dbReference type="ARBA" id="ARBA00023002"/>
    </source>
</evidence>
<dbReference type="OMA" id="KEDCFEY"/>
<accession>G0NGL0</accession>
<evidence type="ECO:0000313" key="3">
    <source>
        <dbReference type="EMBL" id="EGT60095.1"/>
    </source>
</evidence>
<keyword evidence="1" id="KW-0560">Oxidoreductase</keyword>
<dbReference type="GO" id="GO:0016491">
    <property type="term" value="F:oxidoreductase activity"/>
    <property type="evidence" value="ECO:0007669"/>
    <property type="project" value="UniProtKB-KW"/>
</dbReference>
<reference evidence="4" key="1">
    <citation type="submission" date="2011-07" db="EMBL/GenBank/DDBJ databases">
        <authorList>
            <consortium name="Caenorhabditis brenneri Sequencing and Analysis Consortium"/>
            <person name="Wilson R.K."/>
        </authorList>
    </citation>
    <scope>NUCLEOTIDE SEQUENCE [LARGE SCALE GENOMIC DNA]</scope>
    <source>
        <strain evidence="4">PB2801</strain>
    </source>
</reference>
<dbReference type="OrthoDB" id="409136at2759"/>
<keyword evidence="2" id="KW-0520">NAD</keyword>
<dbReference type="HOGENOM" id="CLU_116457_2_0_1"/>
<dbReference type="STRING" id="135651.G0NGL0"/>
<dbReference type="Proteomes" id="UP000008068">
    <property type="component" value="Unassembled WGS sequence"/>
</dbReference>
<gene>
    <name evidence="3" type="ORF">CAEBREN_08413</name>
</gene>
<sequence length="114" mass="12885">MSEILNGVQMLTQDSEVVDGGELPKGKVVGLYFTPKMVRFFNEIKKNHPEFEVVLVSREYFLGHMGQGVAIQFGDLKIQQLLAQHKVKTIPSMRMIKPNGDVVVLDARTEIQEK</sequence>
<dbReference type="InParanoid" id="G0NGL0"/>
<name>G0NGL0_CAEBE</name>
<evidence type="ECO:0000313" key="4">
    <source>
        <dbReference type="Proteomes" id="UP000008068"/>
    </source>
</evidence>
<dbReference type="AlphaFoldDB" id="G0NGL0"/>
<keyword evidence="4" id="KW-1185">Reference proteome</keyword>
<dbReference type="EMBL" id="GL379881">
    <property type="protein sequence ID" value="EGT60095.1"/>
    <property type="molecule type" value="Genomic_DNA"/>
</dbReference>
<protein>
    <recommendedName>
        <fullName evidence="5">Thioredoxin-like fold domain-containing protein</fullName>
    </recommendedName>
</protein>
<dbReference type="InterPro" id="IPR036249">
    <property type="entry name" value="Thioredoxin-like_sf"/>
</dbReference>
<dbReference type="eggNOG" id="KOG2501">
    <property type="taxonomic scope" value="Eukaryota"/>
</dbReference>
<organism evidence="4">
    <name type="scientific">Caenorhabditis brenneri</name>
    <name type="common">Nematode worm</name>
    <dbReference type="NCBI Taxonomy" id="135651"/>
    <lineage>
        <taxon>Eukaryota</taxon>
        <taxon>Metazoa</taxon>
        <taxon>Ecdysozoa</taxon>
        <taxon>Nematoda</taxon>
        <taxon>Chromadorea</taxon>
        <taxon>Rhabditida</taxon>
        <taxon>Rhabditina</taxon>
        <taxon>Rhabditomorpha</taxon>
        <taxon>Rhabditoidea</taxon>
        <taxon>Rhabditidae</taxon>
        <taxon>Peloderinae</taxon>
        <taxon>Caenorhabditis</taxon>
    </lineage>
</organism>
<evidence type="ECO:0008006" key="5">
    <source>
        <dbReference type="Google" id="ProtNLM"/>
    </source>
</evidence>
<proteinExistence type="predicted"/>
<dbReference type="SUPFAM" id="SSF52833">
    <property type="entry name" value="Thioredoxin-like"/>
    <property type="match status" value="1"/>
</dbReference>
<dbReference type="PANTHER" id="PTHR13871">
    <property type="entry name" value="THIOREDOXIN"/>
    <property type="match status" value="1"/>
</dbReference>
<dbReference type="InterPro" id="IPR052259">
    <property type="entry name" value="Nucleoredoxin-like"/>
</dbReference>
<evidence type="ECO:0000256" key="2">
    <source>
        <dbReference type="ARBA" id="ARBA00023027"/>
    </source>
</evidence>
<dbReference type="PANTHER" id="PTHR13871:SF96">
    <property type="entry name" value="THIOREDOXIN DOMAIN-CONTAINING PROTEIN"/>
    <property type="match status" value="1"/>
</dbReference>